<feature type="compositionally biased region" description="Basic and acidic residues" evidence="7">
    <location>
        <begin position="69"/>
        <end position="82"/>
    </location>
</feature>
<dbReference type="Pfam" id="PF00403">
    <property type="entry name" value="HMA"/>
    <property type="match status" value="1"/>
</dbReference>
<dbReference type="PANTHER" id="PTHR45811:SF33">
    <property type="entry name" value="HEAVY METAL-ASSOCIATED ISOPRENYLATED PLANT PROTEIN 2-RELATED"/>
    <property type="match status" value="1"/>
</dbReference>
<dbReference type="InterPro" id="IPR051863">
    <property type="entry name" value="HIPP"/>
</dbReference>
<proteinExistence type="inferred from homology"/>
<gene>
    <name evidence="9" type="ORF">AAHA92_09233</name>
</gene>
<dbReference type="Proteomes" id="UP001567538">
    <property type="component" value="Unassembled WGS sequence"/>
</dbReference>
<keyword evidence="10" id="KW-1185">Reference proteome</keyword>
<dbReference type="GO" id="GO:0009626">
    <property type="term" value="P:plant-type hypersensitive response"/>
    <property type="evidence" value="ECO:0007669"/>
    <property type="project" value="UniProtKB-KW"/>
</dbReference>
<evidence type="ECO:0000256" key="1">
    <source>
        <dbReference type="ARBA" id="ARBA00004170"/>
    </source>
</evidence>
<dbReference type="PROSITE" id="PS50846">
    <property type="entry name" value="HMA_2"/>
    <property type="match status" value="1"/>
</dbReference>
<evidence type="ECO:0000256" key="7">
    <source>
        <dbReference type="SAM" id="MobiDB-lite"/>
    </source>
</evidence>
<evidence type="ECO:0000256" key="2">
    <source>
        <dbReference type="ARBA" id="ARBA00022481"/>
    </source>
</evidence>
<dbReference type="GO" id="GO:0016020">
    <property type="term" value="C:membrane"/>
    <property type="evidence" value="ECO:0007669"/>
    <property type="project" value="UniProtKB-SubCell"/>
</dbReference>
<evidence type="ECO:0000256" key="5">
    <source>
        <dbReference type="ARBA" id="ARBA00023289"/>
    </source>
</evidence>
<dbReference type="GO" id="GO:0046872">
    <property type="term" value="F:metal ion binding"/>
    <property type="evidence" value="ECO:0007669"/>
    <property type="project" value="UniProtKB-KW"/>
</dbReference>
<keyword evidence="3" id="KW-0479">Metal-binding</keyword>
<name>A0ABD1HS74_SALDI</name>
<comment type="similarity">
    <text evidence="6">Belongs to the HIPP family.</text>
</comment>
<comment type="caution">
    <text evidence="9">The sequence shown here is derived from an EMBL/GenBank/DDBJ whole genome shotgun (WGS) entry which is preliminary data.</text>
</comment>
<protein>
    <submittedName>
        <fullName evidence="9">Heavy metal-associated isoprenylated plant protein 2 isoform X2</fullName>
    </submittedName>
</protein>
<dbReference type="AlphaFoldDB" id="A0ABD1HS74"/>
<keyword evidence="4" id="KW-0449">Lipoprotein</keyword>
<evidence type="ECO:0000259" key="8">
    <source>
        <dbReference type="PROSITE" id="PS50846"/>
    </source>
</evidence>
<evidence type="ECO:0000256" key="3">
    <source>
        <dbReference type="ARBA" id="ARBA00022723"/>
    </source>
</evidence>
<feature type="region of interest" description="Disordered" evidence="7">
    <location>
        <begin position="60"/>
        <end position="95"/>
    </location>
</feature>
<keyword evidence="5" id="KW-0636">Prenylation</keyword>
<evidence type="ECO:0000313" key="10">
    <source>
        <dbReference type="Proteomes" id="UP001567538"/>
    </source>
</evidence>
<accession>A0ABD1HS74</accession>
<evidence type="ECO:0000256" key="4">
    <source>
        <dbReference type="ARBA" id="ARBA00023288"/>
    </source>
</evidence>
<dbReference type="PANTHER" id="PTHR45811">
    <property type="entry name" value="COPPER TRANSPORT PROTEIN FAMILY-RELATED"/>
    <property type="match status" value="1"/>
</dbReference>
<comment type="subcellular location">
    <subcellularLocation>
        <location evidence="1">Membrane</location>
        <topology evidence="1">Peripheral membrane protein</topology>
    </subcellularLocation>
</comment>
<reference evidence="9 10" key="1">
    <citation type="submission" date="2024-06" db="EMBL/GenBank/DDBJ databases">
        <title>A chromosome level genome sequence of Diviner's sage (Salvia divinorum).</title>
        <authorList>
            <person name="Ford S.A."/>
            <person name="Ro D.-K."/>
            <person name="Ness R.W."/>
            <person name="Phillips M.A."/>
        </authorList>
    </citation>
    <scope>NUCLEOTIDE SEQUENCE [LARGE SCALE GENOMIC DNA]</scope>
    <source>
        <strain evidence="9">SAF-2024a</strain>
        <tissue evidence="9">Leaf</tissue>
    </source>
</reference>
<evidence type="ECO:0000313" key="9">
    <source>
        <dbReference type="EMBL" id="KAL1558815.1"/>
    </source>
</evidence>
<dbReference type="Gene3D" id="3.30.70.100">
    <property type="match status" value="1"/>
</dbReference>
<dbReference type="SUPFAM" id="SSF55008">
    <property type="entry name" value="HMA, heavy metal-associated domain"/>
    <property type="match status" value="1"/>
</dbReference>
<keyword evidence="2" id="KW-0488">Methylation</keyword>
<dbReference type="InterPro" id="IPR036163">
    <property type="entry name" value="HMA_dom_sf"/>
</dbReference>
<dbReference type="EMBL" id="JBEAFC010000004">
    <property type="protein sequence ID" value="KAL1558815.1"/>
    <property type="molecule type" value="Genomic_DNA"/>
</dbReference>
<sequence length="115" mass="12172">MELSVSISNQKCRSGILKAVAKLTGVDELKVDPEKGKLTVVGNVDPISVATTIRKAGYSAEITSVGPHKKPDQKPAGDEQKKPSTPTPMPDPSPAQCQLVAVTYTTYDSAFCSIL</sequence>
<dbReference type="InterPro" id="IPR006121">
    <property type="entry name" value="HMA_dom"/>
</dbReference>
<evidence type="ECO:0000256" key="6">
    <source>
        <dbReference type="ARBA" id="ARBA00024045"/>
    </source>
</evidence>
<organism evidence="9 10">
    <name type="scientific">Salvia divinorum</name>
    <name type="common">Maria pastora</name>
    <name type="synonym">Diviner's sage</name>
    <dbReference type="NCBI Taxonomy" id="28513"/>
    <lineage>
        <taxon>Eukaryota</taxon>
        <taxon>Viridiplantae</taxon>
        <taxon>Streptophyta</taxon>
        <taxon>Embryophyta</taxon>
        <taxon>Tracheophyta</taxon>
        <taxon>Spermatophyta</taxon>
        <taxon>Magnoliopsida</taxon>
        <taxon>eudicotyledons</taxon>
        <taxon>Gunneridae</taxon>
        <taxon>Pentapetalae</taxon>
        <taxon>asterids</taxon>
        <taxon>lamiids</taxon>
        <taxon>Lamiales</taxon>
        <taxon>Lamiaceae</taxon>
        <taxon>Nepetoideae</taxon>
        <taxon>Mentheae</taxon>
        <taxon>Salviinae</taxon>
        <taxon>Salvia</taxon>
        <taxon>Salvia subgen. Calosphace</taxon>
    </lineage>
</organism>
<feature type="domain" description="HMA" evidence="8">
    <location>
        <begin position="1"/>
        <end position="61"/>
    </location>
</feature>